<evidence type="ECO:0000313" key="2">
    <source>
        <dbReference type="EMBL" id="MEM5453080.1"/>
    </source>
</evidence>
<sequence length="525" mass="58743">MTQDAWDDYGYKTQYHLSYADENGNLGHIGNVKILCSDQPETDSSLLRGGFNSLEDGFCSLGQSLDYYQRIAEMPEEDRNYILSALKDVVRDRSRATRFESEVGWRKSVLREIGSFDDFVPLASTILEQNYSELPSLNSHFQFRMSGWSSPVDFSFDAPNVPDVRPYLERSADYPPAELPRRISVVIGRNGSGKSTLLSRLARFAHASRGDRQRNSLTELGELTPVGMGFSRVLTISYSGFDNFQVPGVTRRERRTISEELARGTGRFIFCGLRDIGTELASELDQSQGPDEQYVPLEDRQQTTVLKSAQTLSAEFSRIVDRIRSLERGSLLATALLPILADPSFNDLRSTLYSQLMSGNCEQMFLGWSTGHKIVLHVICSLVAYVEPRSLVLFDEPETHLHPPLLASLMHSLRRVLADKDAYAVVATHSPVVLQETMAKHVHIISREGSETVVQRPGAETFGENIGILTSSVFNLTSEVTDFNETLRKLARQVQNLDHLEELFETGGLSLQARAYVMSVLASAR</sequence>
<name>A0ABU9SP05_9BURK</name>
<gene>
    <name evidence="2" type="ORF">VSR33_37475</name>
</gene>
<reference evidence="2 3" key="1">
    <citation type="submission" date="2024-01" db="EMBL/GenBank/DDBJ databases">
        <title>The diversity of rhizobia nodulating Mimosa spp. in eleven states of Brazil covering several biomes is determined by host plant, location, and edaphic factors.</title>
        <authorList>
            <person name="Rouws L."/>
            <person name="Barauna A."/>
            <person name="Beukes C."/>
            <person name="De Faria S.M."/>
            <person name="Gross E."/>
            <person name="Dos Reis Junior F.B."/>
            <person name="Simon M."/>
            <person name="Maluk M."/>
            <person name="Odee D.W."/>
            <person name="Kenicer G."/>
            <person name="Young J.P.W."/>
            <person name="Reis V.M."/>
            <person name="Zilli J."/>
            <person name="James E.K."/>
        </authorList>
    </citation>
    <scope>NUCLEOTIDE SEQUENCE [LARGE SCALE GENOMIC DNA]</scope>
    <source>
        <strain evidence="2 3">JPY164</strain>
    </source>
</reference>
<dbReference type="InterPro" id="IPR003959">
    <property type="entry name" value="ATPase_AAA_core"/>
</dbReference>
<dbReference type="SUPFAM" id="SSF52540">
    <property type="entry name" value="P-loop containing nucleoside triphosphate hydrolases"/>
    <property type="match status" value="1"/>
</dbReference>
<proteinExistence type="predicted"/>
<dbReference type="InterPro" id="IPR003593">
    <property type="entry name" value="AAA+_ATPase"/>
</dbReference>
<dbReference type="EMBL" id="JAYMRW010000031">
    <property type="protein sequence ID" value="MEM5453080.1"/>
    <property type="molecule type" value="Genomic_DNA"/>
</dbReference>
<dbReference type="PANTHER" id="PTHR43581:SF2">
    <property type="entry name" value="EXCINUCLEASE ATPASE SUBUNIT"/>
    <property type="match status" value="1"/>
</dbReference>
<dbReference type="InterPro" id="IPR051396">
    <property type="entry name" value="Bact_Antivir_Def_Nuclease"/>
</dbReference>
<dbReference type="Proteomes" id="UP001390669">
    <property type="component" value="Unassembled WGS sequence"/>
</dbReference>
<accession>A0ABU9SP05</accession>
<dbReference type="InterPro" id="IPR027417">
    <property type="entry name" value="P-loop_NTPase"/>
</dbReference>
<evidence type="ECO:0000313" key="3">
    <source>
        <dbReference type="Proteomes" id="UP001390669"/>
    </source>
</evidence>
<evidence type="ECO:0000259" key="1">
    <source>
        <dbReference type="SMART" id="SM00382"/>
    </source>
</evidence>
<dbReference type="RefSeq" id="WP_406954386.1">
    <property type="nucleotide sequence ID" value="NZ_JAYMRW010000031.1"/>
</dbReference>
<keyword evidence="3" id="KW-1185">Reference proteome</keyword>
<dbReference type="SMART" id="SM00382">
    <property type="entry name" value="AAA"/>
    <property type="match status" value="1"/>
</dbReference>
<comment type="caution">
    <text evidence="2">The sequence shown here is derived from an EMBL/GenBank/DDBJ whole genome shotgun (WGS) entry which is preliminary data.</text>
</comment>
<dbReference type="Gene3D" id="3.40.50.300">
    <property type="entry name" value="P-loop containing nucleotide triphosphate hydrolases"/>
    <property type="match status" value="1"/>
</dbReference>
<feature type="domain" description="AAA+ ATPase" evidence="1">
    <location>
        <begin position="180"/>
        <end position="458"/>
    </location>
</feature>
<organism evidence="2 3">
    <name type="scientific">Paraburkholderia guartelaensis</name>
    <dbReference type="NCBI Taxonomy" id="2546446"/>
    <lineage>
        <taxon>Bacteria</taxon>
        <taxon>Pseudomonadati</taxon>
        <taxon>Pseudomonadota</taxon>
        <taxon>Betaproteobacteria</taxon>
        <taxon>Burkholderiales</taxon>
        <taxon>Burkholderiaceae</taxon>
        <taxon>Paraburkholderia</taxon>
    </lineage>
</organism>
<protein>
    <submittedName>
        <fullName evidence="2">AAA family ATPase</fullName>
    </submittedName>
</protein>
<dbReference type="Pfam" id="PF13304">
    <property type="entry name" value="AAA_21"/>
    <property type="match status" value="1"/>
</dbReference>
<dbReference type="PANTHER" id="PTHR43581">
    <property type="entry name" value="ATP/GTP PHOSPHATASE"/>
    <property type="match status" value="1"/>
</dbReference>